<name>B6XWZ6_9BIFI</name>
<reference evidence="1 2" key="2">
    <citation type="submission" date="2008-10" db="EMBL/GenBank/DDBJ databases">
        <authorList>
            <person name="Fulton L."/>
            <person name="Clifton S."/>
            <person name="Fulton B."/>
            <person name="Xu J."/>
            <person name="Minx P."/>
            <person name="Pepin K.H."/>
            <person name="Johnson M."/>
            <person name="Bhonagiri V."/>
            <person name="Nash W.E."/>
            <person name="Mardis E.R."/>
            <person name="Wilson R.K."/>
        </authorList>
    </citation>
    <scope>NUCLEOTIDE SEQUENCE [LARGE SCALE GENOMIC DNA]</scope>
    <source>
        <strain evidence="1 2">DSM 16992</strain>
    </source>
</reference>
<sequence>MLSLIFQRRHAGNLFFDHPPTTGLVLHATAAARCVPIQL</sequence>
<reference evidence="1 2" key="1">
    <citation type="submission" date="2008-10" db="EMBL/GenBank/DDBJ databases">
        <title>Draft genome sequence of Bifidobacterium catenulatum (DSM 16992).</title>
        <authorList>
            <person name="Sudarsanam P."/>
            <person name="Ley R."/>
            <person name="Guruge J."/>
            <person name="Turnbaugh P.J."/>
            <person name="Mahowald M."/>
            <person name="Liep D."/>
            <person name="Gordon J."/>
        </authorList>
    </citation>
    <scope>NUCLEOTIDE SEQUENCE [LARGE SCALE GENOMIC DNA]</scope>
    <source>
        <strain evidence="1 2">DSM 16992</strain>
    </source>
</reference>
<dbReference type="AlphaFoldDB" id="B6XWZ6"/>
<comment type="caution">
    <text evidence="1">The sequence shown here is derived from an EMBL/GenBank/DDBJ whole genome shotgun (WGS) entry which is preliminary data.</text>
</comment>
<dbReference type="Proteomes" id="UP000003882">
    <property type="component" value="Unassembled WGS sequence"/>
</dbReference>
<protein>
    <submittedName>
        <fullName evidence="1">Uncharacterized protein</fullName>
    </submittedName>
</protein>
<proteinExistence type="predicted"/>
<gene>
    <name evidence="1" type="ORF">BIFCAT_01859</name>
</gene>
<evidence type="ECO:0000313" key="2">
    <source>
        <dbReference type="Proteomes" id="UP000003882"/>
    </source>
</evidence>
<dbReference type="EMBL" id="ABXY01000026">
    <property type="protein sequence ID" value="EEB20775.1"/>
    <property type="molecule type" value="Genomic_DNA"/>
</dbReference>
<accession>B6XWZ6</accession>
<evidence type="ECO:0000313" key="1">
    <source>
        <dbReference type="EMBL" id="EEB20775.1"/>
    </source>
</evidence>
<organism evidence="1 2">
    <name type="scientific">Bifidobacterium catenulatum DSM 16992 = JCM 1194 = LMG 11043</name>
    <dbReference type="NCBI Taxonomy" id="566552"/>
    <lineage>
        <taxon>Bacteria</taxon>
        <taxon>Bacillati</taxon>
        <taxon>Actinomycetota</taxon>
        <taxon>Actinomycetes</taxon>
        <taxon>Bifidobacteriales</taxon>
        <taxon>Bifidobacteriaceae</taxon>
        <taxon>Bifidobacterium</taxon>
    </lineage>
</organism>